<gene>
    <name evidence="1" type="ORF">C2845_PM09G24480</name>
</gene>
<reference evidence="2" key="1">
    <citation type="journal article" date="2019" name="Nat. Commun.">
        <title>The genome of broomcorn millet.</title>
        <authorList>
            <person name="Zou C."/>
            <person name="Miki D."/>
            <person name="Li D."/>
            <person name="Tang Q."/>
            <person name="Xiao L."/>
            <person name="Rajput S."/>
            <person name="Deng P."/>
            <person name="Jia W."/>
            <person name="Huang R."/>
            <person name="Zhang M."/>
            <person name="Sun Y."/>
            <person name="Hu J."/>
            <person name="Fu X."/>
            <person name="Schnable P.S."/>
            <person name="Li F."/>
            <person name="Zhang H."/>
            <person name="Feng B."/>
            <person name="Zhu X."/>
            <person name="Liu R."/>
            <person name="Schnable J.C."/>
            <person name="Zhu J.-K."/>
            <person name="Zhang H."/>
        </authorList>
    </citation>
    <scope>NUCLEOTIDE SEQUENCE [LARGE SCALE GENOMIC DNA]</scope>
</reference>
<organism evidence="1 2">
    <name type="scientific">Panicum miliaceum</name>
    <name type="common">Proso millet</name>
    <name type="synonym">Broomcorn millet</name>
    <dbReference type="NCBI Taxonomy" id="4540"/>
    <lineage>
        <taxon>Eukaryota</taxon>
        <taxon>Viridiplantae</taxon>
        <taxon>Streptophyta</taxon>
        <taxon>Embryophyta</taxon>
        <taxon>Tracheophyta</taxon>
        <taxon>Spermatophyta</taxon>
        <taxon>Magnoliopsida</taxon>
        <taxon>Liliopsida</taxon>
        <taxon>Poales</taxon>
        <taxon>Poaceae</taxon>
        <taxon>PACMAD clade</taxon>
        <taxon>Panicoideae</taxon>
        <taxon>Panicodae</taxon>
        <taxon>Paniceae</taxon>
        <taxon>Panicinae</taxon>
        <taxon>Panicum</taxon>
        <taxon>Panicum sect. Panicum</taxon>
    </lineage>
</organism>
<dbReference type="STRING" id="4540.A0A3L6S441"/>
<protein>
    <submittedName>
        <fullName evidence="1">Uncharacterized protein</fullName>
    </submittedName>
</protein>
<dbReference type="Proteomes" id="UP000275267">
    <property type="component" value="Unassembled WGS sequence"/>
</dbReference>
<name>A0A3L6S441_PANMI</name>
<dbReference type="EMBL" id="PQIB02000006">
    <property type="protein sequence ID" value="RLN13399.1"/>
    <property type="molecule type" value="Genomic_DNA"/>
</dbReference>
<comment type="caution">
    <text evidence="1">The sequence shown here is derived from an EMBL/GenBank/DDBJ whole genome shotgun (WGS) entry which is preliminary data.</text>
</comment>
<evidence type="ECO:0000313" key="2">
    <source>
        <dbReference type="Proteomes" id="UP000275267"/>
    </source>
</evidence>
<dbReference type="AlphaFoldDB" id="A0A3L6S441"/>
<evidence type="ECO:0000313" key="1">
    <source>
        <dbReference type="EMBL" id="RLN13399.1"/>
    </source>
</evidence>
<proteinExistence type="predicted"/>
<accession>A0A3L6S441</accession>
<dbReference type="OrthoDB" id="5319261at2759"/>
<keyword evidence="2" id="KW-1185">Reference proteome</keyword>
<sequence length="193" mass="21881">MSERRRRGHCISATSGEGVKRCTEVASGNLFDCSKQKQHRNPSSFLINPKFLLEPGHADAFSTNIQFYRWCLQENVMRSTATLLYGRHFPTGEFGRVSTVAHCDGLMLLPTDTKVYVFNPATKDAIALPESQRNMMWHHRCLPVGLGLDTSTGKYKVARPFYRSRSSDPMEIVAMGMEVFNQWRTQLLEGNFG</sequence>